<feature type="compositionally biased region" description="Acidic residues" evidence="1">
    <location>
        <begin position="432"/>
        <end position="446"/>
    </location>
</feature>
<accession>A0A812S1I1</accession>
<feature type="compositionally biased region" description="Low complexity" evidence="1">
    <location>
        <begin position="59"/>
        <end position="74"/>
    </location>
</feature>
<dbReference type="Proteomes" id="UP000604046">
    <property type="component" value="Unassembled WGS sequence"/>
</dbReference>
<feature type="region of interest" description="Disordered" evidence="1">
    <location>
        <begin position="334"/>
        <end position="361"/>
    </location>
</feature>
<organism evidence="2 3">
    <name type="scientific">Symbiodinium natans</name>
    <dbReference type="NCBI Taxonomy" id="878477"/>
    <lineage>
        <taxon>Eukaryota</taxon>
        <taxon>Sar</taxon>
        <taxon>Alveolata</taxon>
        <taxon>Dinophyceae</taxon>
        <taxon>Suessiales</taxon>
        <taxon>Symbiodiniaceae</taxon>
        <taxon>Symbiodinium</taxon>
    </lineage>
</organism>
<evidence type="ECO:0000313" key="2">
    <source>
        <dbReference type="EMBL" id="CAE7463401.1"/>
    </source>
</evidence>
<proteinExistence type="predicted"/>
<keyword evidence="3" id="KW-1185">Reference proteome</keyword>
<feature type="compositionally biased region" description="Polar residues" evidence="1">
    <location>
        <begin position="148"/>
        <end position="165"/>
    </location>
</feature>
<evidence type="ECO:0000256" key="1">
    <source>
        <dbReference type="SAM" id="MobiDB-lite"/>
    </source>
</evidence>
<dbReference type="AlphaFoldDB" id="A0A812S1I1"/>
<reference evidence="2" key="1">
    <citation type="submission" date="2021-02" db="EMBL/GenBank/DDBJ databases">
        <authorList>
            <person name="Dougan E. K."/>
            <person name="Rhodes N."/>
            <person name="Thang M."/>
            <person name="Chan C."/>
        </authorList>
    </citation>
    <scope>NUCLEOTIDE SEQUENCE</scope>
</reference>
<feature type="region of interest" description="Disordered" evidence="1">
    <location>
        <begin position="375"/>
        <end position="446"/>
    </location>
</feature>
<feature type="region of interest" description="Disordered" evidence="1">
    <location>
        <begin position="148"/>
        <end position="198"/>
    </location>
</feature>
<evidence type="ECO:0000313" key="3">
    <source>
        <dbReference type="Proteomes" id="UP000604046"/>
    </source>
</evidence>
<gene>
    <name evidence="2" type="ORF">SNAT2548_LOCUS25836</name>
</gene>
<sequence>MLTTKNYSYLAVQLGKIGNRWARRVQQQALHQLSEIANETNGFDAERSKSDGDPWTSGPSRPSSPSSPLPLSRPNMQAMQSSDVVPRRPARSAESLFPNWEIGVQALASVVSLQLRFALRRWETFVRRKRFDELQSKVVLTLQTVSAPSVASPKTSDTAGPSAVTNHRHEPETGRTTGPDVEALAKSESTSPLGRPTFDINVAESSKHAIENPGPEAKTSDQDFVRSLSDDQSRVDEIIKLAALLWESGTLVHVQPMALLRASLLARVAERCQKHVMREAMQCFWKRCSLQRSVEEWLANGNFVKRQDEAVTQMPTSFHTAPHESAEVPLAFGDKDVSEPSESFEPASSDHKPGPVLDGHQVDMDTRKLDLHTVVTQPSDPSAKPKPADFSHEILHPRDKVESPPVHENEQLARDQSEADLLPEVQSGTSGEESEINDDDLADLLG</sequence>
<name>A0A812S1I1_9DINO</name>
<dbReference type="EMBL" id="CAJNDS010002410">
    <property type="protein sequence ID" value="CAE7463401.1"/>
    <property type="molecule type" value="Genomic_DNA"/>
</dbReference>
<protein>
    <submittedName>
        <fullName evidence="2">Uncharacterized protein</fullName>
    </submittedName>
</protein>
<feature type="region of interest" description="Disordered" evidence="1">
    <location>
        <begin position="37"/>
        <end position="87"/>
    </location>
</feature>
<feature type="compositionally biased region" description="Basic and acidic residues" evidence="1">
    <location>
        <begin position="386"/>
        <end position="417"/>
    </location>
</feature>
<comment type="caution">
    <text evidence="2">The sequence shown here is derived from an EMBL/GenBank/DDBJ whole genome shotgun (WGS) entry which is preliminary data.</text>
</comment>